<proteinExistence type="inferred from homology"/>
<name>A0A4Q4KSC4_9FLAO</name>
<accession>A0A4Q4KSC4</accession>
<dbReference type="PANTHER" id="PTHR43201:SF5">
    <property type="entry name" value="MEDIUM-CHAIN ACYL-COA LIGASE ACSF2, MITOCHONDRIAL"/>
    <property type="match status" value="1"/>
</dbReference>
<comment type="caution">
    <text evidence="4">The sequence shown here is derived from an EMBL/GenBank/DDBJ whole genome shotgun (WGS) entry which is preliminary data.</text>
</comment>
<evidence type="ECO:0000313" key="4">
    <source>
        <dbReference type="EMBL" id="RYM34939.1"/>
    </source>
</evidence>
<reference evidence="4 5" key="1">
    <citation type="submission" date="2019-02" db="EMBL/GenBank/DDBJ databases">
        <title>Genome sequence of the sea-ice species Brumimicrobium glaciale.</title>
        <authorList>
            <person name="Bowman J.P."/>
        </authorList>
    </citation>
    <scope>NUCLEOTIDE SEQUENCE [LARGE SCALE GENOMIC DNA]</scope>
    <source>
        <strain evidence="4 5">IC156</strain>
    </source>
</reference>
<dbReference type="RefSeq" id="WP_130092947.1">
    <property type="nucleotide sequence ID" value="NZ_SETE01000002.1"/>
</dbReference>
<dbReference type="Gene3D" id="3.30.300.30">
    <property type="match status" value="1"/>
</dbReference>
<sequence length="330" mass="37159">MRLQKLDISKDSISDIETFISIWNNDSQSITQLSSGSTGPPKAIEILKSKMEASAKMTGKFLDLDNCESALLCMSIDYIGGKMMVVRSLLFDLTLYVTNVTRNPLKNLSHTIDFVAMVPIQVEETLQENPEKLNYIKHLIIGGAPVSDELIEKIKNFECNAYSTFGMTETVSHIALRNLKNENEPYRAIGNTKFSTKDDCLVIDCEELEIKGLKTTDIIQLIDEKSFHWLGRADFVINSGGVKIHPEEVERKIANVIDSTDFIIGQIDDQKLGSKVVFIGESYLDTKDLKEKIDNELTKYERPKAYFFISSLIKTPSGKIDRNKTTAEIL</sequence>
<dbReference type="SUPFAM" id="SSF56801">
    <property type="entry name" value="Acetyl-CoA synthetase-like"/>
    <property type="match status" value="1"/>
</dbReference>
<dbReference type="InterPro" id="IPR000873">
    <property type="entry name" value="AMP-dep_synth/lig_dom"/>
</dbReference>
<dbReference type="GO" id="GO:0031956">
    <property type="term" value="F:medium-chain fatty acid-CoA ligase activity"/>
    <property type="evidence" value="ECO:0007669"/>
    <property type="project" value="TreeGrafter"/>
</dbReference>
<comment type="similarity">
    <text evidence="1">Belongs to the ATP-dependent AMP-binding enzyme family.</text>
</comment>
<evidence type="ECO:0000313" key="5">
    <source>
        <dbReference type="Proteomes" id="UP000293952"/>
    </source>
</evidence>
<evidence type="ECO:0000256" key="2">
    <source>
        <dbReference type="ARBA" id="ARBA00022598"/>
    </source>
</evidence>
<dbReference type="PANTHER" id="PTHR43201">
    <property type="entry name" value="ACYL-COA SYNTHETASE"/>
    <property type="match status" value="1"/>
</dbReference>
<evidence type="ECO:0000259" key="3">
    <source>
        <dbReference type="Pfam" id="PF00501"/>
    </source>
</evidence>
<evidence type="ECO:0000256" key="1">
    <source>
        <dbReference type="ARBA" id="ARBA00006432"/>
    </source>
</evidence>
<feature type="domain" description="AMP-dependent synthetase/ligase" evidence="3">
    <location>
        <begin position="26"/>
        <end position="208"/>
    </location>
</feature>
<organism evidence="4 5">
    <name type="scientific">Brumimicrobium glaciale</name>
    <dbReference type="NCBI Taxonomy" id="200475"/>
    <lineage>
        <taxon>Bacteria</taxon>
        <taxon>Pseudomonadati</taxon>
        <taxon>Bacteroidota</taxon>
        <taxon>Flavobacteriia</taxon>
        <taxon>Flavobacteriales</taxon>
        <taxon>Crocinitomicaceae</taxon>
        <taxon>Brumimicrobium</taxon>
    </lineage>
</organism>
<protein>
    <submittedName>
        <fullName evidence="4">AMP-dependent synthetase</fullName>
    </submittedName>
</protein>
<dbReference type="Gene3D" id="3.40.50.12780">
    <property type="entry name" value="N-terminal domain of ligase-like"/>
    <property type="match status" value="1"/>
</dbReference>
<dbReference type="Pfam" id="PF00501">
    <property type="entry name" value="AMP-binding"/>
    <property type="match status" value="1"/>
</dbReference>
<dbReference type="InterPro" id="IPR042099">
    <property type="entry name" value="ANL_N_sf"/>
</dbReference>
<dbReference type="GO" id="GO:0006631">
    <property type="term" value="P:fatty acid metabolic process"/>
    <property type="evidence" value="ECO:0007669"/>
    <property type="project" value="TreeGrafter"/>
</dbReference>
<dbReference type="Proteomes" id="UP000293952">
    <property type="component" value="Unassembled WGS sequence"/>
</dbReference>
<keyword evidence="5" id="KW-1185">Reference proteome</keyword>
<dbReference type="OrthoDB" id="8870348at2"/>
<dbReference type="AlphaFoldDB" id="A0A4Q4KSC4"/>
<keyword evidence="2" id="KW-0436">Ligase</keyword>
<gene>
    <name evidence="4" type="ORF">ERX46_06080</name>
</gene>
<dbReference type="InterPro" id="IPR045851">
    <property type="entry name" value="AMP-bd_C_sf"/>
</dbReference>
<dbReference type="EMBL" id="SETE01000002">
    <property type="protein sequence ID" value="RYM34939.1"/>
    <property type="molecule type" value="Genomic_DNA"/>
</dbReference>